<name>A0ABW9USB3_9SPHN</name>
<organism evidence="1 2">
    <name type="scientific">Pelagerythrobacter marinus</name>
    <dbReference type="NCBI Taxonomy" id="538382"/>
    <lineage>
        <taxon>Bacteria</taxon>
        <taxon>Pseudomonadati</taxon>
        <taxon>Pseudomonadota</taxon>
        <taxon>Alphaproteobacteria</taxon>
        <taxon>Sphingomonadales</taxon>
        <taxon>Erythrobacteraceae</taxon>
        <taxon>Pelagerythrobacter</taxon>
    </lineage>
</organism>
<gene>
    <name evidence="1" type="ORF">GRI72_02790</name>
</gene>
<dbReference type="EMBL" id="WTYO01000001">
    <property type="protein sequence ID" value="MXO67759.1"/>
    <property type="molecule type" value="Genomic_DNA"/>
</dbReference>
<proteinExistence type="predicted"/>
<protein>
    <submittedName>
        <fullName evidence="1">Uncharacterized protein</fullName>
    </submittedName>
</protein>
<evidence type="ECO:0000313" key="2">
    <source>
        <dbReference type="Proteomes" id="UP000444401"/>
    </source>
</evidence>
<dbReference type="Proteomes" id="UP000444401">
    <property type="component" value="Unassembled WGS sequence"/>
</dbReference>
<dbReference type="RefSeq" id="WP_160732385.1">
    <property type="nucleotide sequence ID" value="NZ_WTYO01000001.1"/>
</dbReference>
<accession>A0ABW9USB3</accession>
<sequence length="120" mass="13349">MANEIEQWAAERVCQIVNEDGSTYKPECFLEEGALLSYSIGKAFARYIMEHEEPPVDPLLLEAREICARAFEQDDSFSAKQFAQSVRNGDVDDVGAMKATRDALRRGFELGKAGEPTDGE</sequence>
<reference evidence="1 2" key="1">
    <citation type="submission" date="2019-12" db="EMBL/GenBank/DDBJ databases">
        <title>Genomic-based taxomic classification of the family Erythrobacteraceae.</title>
        <authorList>
            <person name="Xu L."/>
        </authorList>
    </citation>
    <scope>NUCLEOTIDE SEQUENCE [LARGE SCALE GENOMIC DNA]</scope>
    <source>
        <strain evidence="1 2">H32</strain>
    </source>
</reference>
<keyword evidence="2" id="KW-1185">Reference proteome</keyword>
<comment type="caution">
    <text evidence="1">The sequence shown here is derived from an EMBL/GenBank/DDBJ whole genome shotgun (WGS) entry which is preliminary data.</text>
</comment>
<evidence type="ECO:0000313" key="1">
    <source>
        <dbReference type="EMBL" id="MXO67759.1"/>
    </source>
</evidence>